<dbReference type="AlphaFoldDB" id="A0A1L9VJY7"/>
<evidence type="ECO:0000313" key="3">
    <source>
        <dbReference type="Proteomes" id="UP000184300"/>
    </source>
</evidence>
<evidence type="ECO:0000313" key="2">
    <source>
        <dbReference type="EMBL" id="OJJ84214.1"/>
    </source>
</evidence>
<keyword evidence="3" id="KW-1185">Reference proteome</keyword>
<dbReference type="Proteomes" id="UP000184300">
    <property type="component" value="Unassembled WGS sequence"/>
</dbReference>
<name>A0A1L9VJY7_ASPGL</name>
<dbReference type="OrthoDB" id="4510801at2759"/>
<gene>
    <name evidence="2" type="ORF">ASPGLDRAFT_82215</name>
</gene>
<evidence type="ECO:0000256" key="1">
    <source>
        <dbReference type="SAM" id="MobiDB-lite"/>
    </source>
</evidence>
<dbReference type="EMBL" id="KV878897">
    <property type="protein sequence ID" value="OJJ84214.1"/>
    <property type="molecule type" value="Genomic_DNA"/>
</dbReference>
<dbReference type="VEuPathDB" id="FungiDB:ASPGLDRAFT_82215"/>
<accession>A0A1L9VJY7</accession>
<dbReference type="GeneID" id="34466414"/>
<sequence length="266" mass="31023">MSFRRRSQIVVLDFCGLCGHDFETSKKHALVDQSQISLKREEWAESYKRQKYTVGKPEDLSEIYFRSPWKRFYRAIIHQADSVDEYRLTGVAIYKNQVDHVFPDDPEKLILGDPEKWPEKPLSAALGYLRNGKPYTMHKKNAYPVHERCWSLMLRILDIGLVEKHLDSSIKVLCQQAGKNRNAKNLLVNMQGCWREPKRRYKDMSWEESEKYAKACEQQMSCTDDSCFNRFYAPRDPFNIPELRSPRPSGDGSRGGCSRGRTSESK</sequence>
<reference evidence="3" key="1">
    <citation type="journal article" date="2017" name="Genome Biol.">
        <title>Comparative genomics reveals high biological diversity and specific adaptations in the industrially and medically important fungal genus Aspergillus.</title>
        <authorList>
            <person name="de Vries R.P."/>
            <person name="Riley R."/>
            <person name="Wiebenga A."/>
            <person name="Aguilar-Osorio G."/>
            <person name="Amillis S."/>
            <person name="Uchima C.A."/>
            <person name="Anderluh G."/>
            <person name="Asadollahi M."/>
            <person name="Askin M."/>
            <person name="Barry K."/>
            <person name="Battaglia E."/>
            <person name="Bayram O."/>
            <person name="Benocci T."/>
            <person name="Braus-Stromeyer S.A."/>
            <person name="Caldana C."/>
            <person name="Canovas D."/>
            <person name="Cerqueira G.C."/>
            <person name="Chen F."/>
            <person name="Chen W."/>
            <person name="Choi C."/>
            <person name="Clum A."/>
            <person name="Dos Santos R.A."/>
            <person name="Damasio A.R."/>
            <person name="Diallinas G."/>
            <person name="Emri T."/>
            <person name="Fekete E."/>
            <person name="Flipphi M."/>
            <person name="Freyberg S."/>
            <person name="Gallo A."/>
            <person name="Gournas C."/>
            <person name="Habgood R."/>
            <person name="Hainaut M."/>
            <person name="Harispe M.L."/>
            <person name="Henrissat B."/>
            <person name="Hilden K.S."/>
            <person name="Hope R."/>
            <person name="Hossain A."/>
            <person name="Karabika E."/>
            <person name="Karaffa L."/>
            <person name="Karanyi Z."/>
            <person name="Krasevec N."/>
            <person name="Kuo A."/>
            <person name="Kusch H."/>
            <person name="LaButti K."/>
            <person name="Lagendijk E.L."/>
            <person name="Lapidus A."/>
            <person name="Levasseur A."/>
            <person name="Lindquist E."/>
            <person name="Lipzen A."/>
            <person name="Logrieco A.F."/>
            <person name="MacCabe A."/>
            <person name="Maekelae M.R."/>
            <person name="Malavazi I."/>
            <person name="Melin P."/>
            <person name="Meyer V."/>
            <person name="Mielnichuk N."/>
            <person name="Miskei M."/>
            <person name="Molnar A.P."/>
            <person name="Mule G."/>
            <person name="Ngan C.Y."/>
            <person name="Orejas M."/>
            <person name="Orosz E."/>
            <person name="Ouedraogo J.P."/>
            <person name="Overkamp K.M."/>
            <person name="Park H.-S."/>
            <person name="Perrone G."/>
            <person name="Piumi F."/>
            <person name="Punt P.J."/>
            <person name="Ram A.F."/>
            <person name="Ramon A."/>
            <person name="Rauscher S."/>
            <person name="Record E."/>
            <person name="Riano-Pachon D.M."/>
            <person name="Robert V."/>
            <person name="Roehrig J."/>
            <person name="Ruller R."/>
            <person name="Salamov A."/>
            <person name="Salih N.S."/>
            <person name="Samson R.A."/>
            <person name="Sandor E."/>
            <person name="Sanguinetti M."/>
            <person name="Schuetze T."/>
            <person name="Sepcic K."/>
            <person name="Shelest E."/>
            <person name="Sherlock G."/>
            <person name="Sophianopoulou V."/>
            <person name="Squina F.M."/>
            <person name="Sun H."/>
            <person name="Susca A."/>
            <person name="Todd R.B."/>
            <person name="Tsang A."/>
            <person name="Unkles S.E."/>
            <person name="van de Wiele N."/>
            <person name="van Rossen-Uffink D."/>
            <person name="Oliveira J.V."/>
            <person name="Vesth T.C."/>
            <person name="Visser J."/>
            <person name="Yu J.-H."/>
            <person name="Zhou M."/>
            <person name="Andersen M.R."/>
            <person name="Archer D.B."/>
            <person name="Baker S.E."/>
            <person name="Benoit I."/>
            <person name="Brakhage A.A."/>
            <person name="Braus G.H."/>
            <person name="Fischer R."/>
            <person name="Frisvad J.C."/>
            <person name="Goldman G.H."/>
            <person name="Houbraken J."/>
            <person name="Oakley B."/>
            <person name="Pocsi I."/>
            <person name="Scazzocchio C."/>
            <person name="Seiboth B."/>
            <person name="vanKuyk P.A."/>
            <person name="Wortman J."/>
            <person name="Dyer P.S."/>
            <person name="Grigoriev I.V."/>
        </authorList>
    </citation>
    <scope>NUCLEOTIDE SEQUENCE [LARGE SCALE GENOMIC DNA]</scope>
    <source>
        <strain evidence="3">CBS 516.65</strain>
    </source>
</reference>
<organism evidence="2 3">
    <name type="scientific">Aspergillus glaucus CBS 516.65</name>
    <dbReference type="NCBI Taxonomy" id="1160497"/>
    <lineage>
        <taxon>Eukaryota</taxon>
        <taxon>Fungi</taxon>
        <taxon>Dikarya</taxon>
        <taxon>Ascomycota</taxon>
        <taxon>Pezizomycotina</taxon>
        <taxon>Eurotiomycetes</taxon>
        <taxon>Eurotiomycetidae</taxon>
        <taxon>Eurotiales</taxon>
        <taxon>Aspergillaceae</taxon>
        <taxon>Aspergillus</taxon>
        <taxon>Aspergillus subgen. Aspergillus</taxon>
    </lineage>
</organism>
<dbReference type="RefSeq" id="XP_022400912.1">
    <property type="nucleotide sequence ID" value="XM_022550154.1"/>
</dbReference>
<feature type="region of interest" description="Disordered" evidence="1">
    <location>
        <begin position="238"/>
        <end position="266"/>
    </location>
</feature>
<protein>
    <submittedName>
        <fullName evidence="2">Uncharacterized protein</fullName>
    </submittedName>
</protein>
<proteinExistence type="predicted"/>